<dbReference type="EMBL" id="MDVB01000027">
    <property type="protein sequence ID" value="PIT17304.1"/>
    <property type="molecule type" value="Genomic_DNA"/>
</dbReference>
<feature type="transmembrane region" description="Helical" evidence="1">
    <location>
        <begin position="6"/>
        <end position="30"/>
    </location>
</feature>
<dbReference type="AlphaFoldDB" id="A0A2N9WVI0"/>
<evidence type="ECO:0000313" key="2">
    <source>
        <dbReference type="EMBL" id="PIT17304.1"/>
    </source>
</evidence>
<name>A0A2N9WVI0_9NEIS</name>
<dbReference type="Proteomes" id="UP000231293">
    <property type="component" value="Unassembled WGS sequence"/>
</dbReference>
<protein>
    <submittedName>
        <fullName evidence="2">Uncharacterized protein</fullName>
    </submittedName>
</protein>
<organism evidence="2 3">
    <name type="scientific">Snodgrassella alvi</name>
    <dbReference type="NCBI Taxonomy" id="1196083"/>
    <lineage>
        <taxon>Bacteria</taxon>
        <taxon>Pseudomonadati</taxon>
        <taxon>Pseudomonadota</taxon>
        <taxon>Betaproteobacteria</taxon>
        <taxon>Neisseriales</taxon>
        <taxon>Neisseriaceae</taxon>
        <taxon>Snodgrassella</taxon>
    </lineage>
</organism>
<dbReference type="RefSeq" id="WP_143557114.1">
    <property type="nucleotide sequence ID" value="NZ_MDVB01000027.1"/>
</dbReference>
<keyword evidence="1" id="KW-0472">Membrane</keyword>
<evidence type="ECO:0000256" key="1">
    <source>
        <dbReference type="SAM" id="Phobius"/>
    </source>
</evidence>
<gene>
    <name evidence="2" type="ORF">BGI32_03025</name>
</gene>
<evidence type="ECO:0000313" key="3">
    <source>
        <dbReference type="Proteomes" id="UP000231293"/>
    </source>
</evidence>
<comment type="caution">
    <text evidence="2">The sequence shown here is derived from an EMBL/GenBank/DDBJ whole genome shotgun (WGS) entry which is preliminary data.</text>
</comment>
<keyword evidence="1" id="KW-0812">Transmembrane</keyword>
<proteinExistence type="predicted"/>
<sequence>MFSIVVVVLGGANALFGLGSAVLVVAVVVPSEMQELVTANQVVVAVVFSVFAVQQVGSGIVLQGFPVSLITAAFDSAGVIIAVIGLPVFAVLFVYQMVEVVTLRIMLIISV</sequence>
<reference evidence="2 3" key="1">
    <citation type="journal article" date="2017" name="MBio">
        <title>Type VI secretion-mediated competition in the bee gut microbiome.</title>
        <authorList>
            <person name="Steele M.I."/>
            <person name="Kwong W.K."/>
            <person name="Powell J.E."/>
            <person name="Whiteley M."/>
            <person name="Moran N.A."/>
        </authorList>
    </citation>
    <scope>NUCLEOTIDE SEQUENCE [LARGE SCALE GENOMIC DNA]</scope>
    <source>
        <strain evidence="2 3">App2-2</strain>
    </source>
</reference>
<feature type="transmembrane region" description="Helical" evidence="1">
    <location>
        <begin position="77"/>
        <end position="98"/>
    </location>
</feature>
<accession>A0A2N9WVI0</accession>
<keyword evidence="1" id="KW-1133">Transmembrane helix</keyword>
<feature type="transmembrane region" description="Helical" evidence="1">
    <location>
        <begin position="42"/>
        <end position="65"/>
    </location>
</feature>